<feature type="domain" description="Effector-associated" evidence="2">
    <location>
        <begin position="13"/>
        <end position="89"/>
    </location>
</feature>
<dbReference type="Pfam" id="PF20028">
    <property type="entry name" value="VMAP-C"/>
    <property type="match status" value="1"/>
</dbReference>
<evidence type="ECO:0000313" key="5">
    <source>
        <dbReference type="Proteomes" id="UP000562352"/>
    </source>
</evidence>
<keyword evidence="5" id="KW-1185">Reference proteome</keyword>
<comment type="caution">
    <text evidence="4">The sequence shown here is derived from an EMBL/GenBank/DDBJ whole genome shotgun (WGS) entry which is preliminary data.</text>
</comment>
<evidence type="ECO:0000259" key="2">
    <source>
        <dbReference type="Pfam" id="PF19956"/>
    </source>
</evidence>
<dbReference type="InterPro" id="IPR045450">
    <property type="entry name" value="VMAP_C"/>
</dbReference>
<protein>
    <submittedName>
        <fullName evidence="4">Uncharacterized protein</fullName>
    </submittedName>
</protein>
<dbReference type="Pfam" id="PF19956">
    <property type="entry name" value="EAD2"/>
    <property type="match status" value="1"/>
</dbReference>
<accession>A0A841CXE6</accession>
<dbReference type="EMBL" id="JACHJJ010000003">
    <property type="protein sequence ID" value="MBB5961979.1"/>
    <property type="molecule type" value="Genomic_DNA"/>
</dbReference>
<proteinExistence type="predicted"/>
<evidence type="ECO:0000259" key="1">
    <source>
        <dbReference type="Pfam" id="PF19916"/>
    </source>
</evidence>
<sequence>MPDRSVDPKAIADVLLGIPELRFDVLVNMINDELRPRRILIDEMEHPKTRMYRIVTECLKGEKERRALVSALGFLCEGSTEAEKARRMVSLASPLMTQNDELRVEELLRGCSVDNLSALYRAAVGRAVRPYPHGLTGPGEIFVYLLDSNTRPGRLSPHLRFLALLVQVLPRQKPAVGLDLVSGLRRWLYQQRDLLRADGNEEAAAELELLLTRPYPFPERTDFPICLTIEIDRLPVPNDARDLHIVSHWRQFDHVQWCPVRGEDREVPLAEVVTHVLDLVMEAETGWGYGIRAPLLLEFVLPPDLINLEVDRWLRPTPNGLPPRTLGMDYEVVIRSDTRLRPRDRHRLWWDRWERFMSENGGTYLVPLEEPANLVRLRQELDEGEHLVVCVLSTPPDREPGHSELGVAVDAGIPIILWCRNAESNDDFRDVVAEAVQPARLKKLPKSIMGIRRSVGRSASRAHWNIGMLWDDPTRDIPPADPLKAPA</sequence>
<organism evidence="4 5">
    <name type="scientific">Planomonospora venezuelensis</name>
    <dbReference type="NCBI Taxonomy" id="1999"/>
    <lineage>
        <taxon>Bacteria</taxon>
        <taxon>Bacillati</taxon>
        <taxon>Actinomycetota</taxon>
        <taxon>Actinomycetes</taxon>
        <taxon>Streptosporangiales</taxon>
        <taxon>Streptosporangiaceae</taxon>
        <taxon>Planomonospora</taxon>
    </lineage>
</organism>
<evidence type="ECO:0000259" key="3">
    <source>
        <dbReference type="Pfam" id="PF20028"/>
    </source>
</evidence>
<dbReference type="InterPro" id="IPR045555">
    <property type="entry name" value="VMAP-M0"/>
</dbReference>
<name>A0A841CXE6_PLAVE</name>
<dbReference type="Pfam" id="PF19916">
    <property type="entry name" value="VMAP-M0"/>
    <property type="match status" value="1"/>
</dbReference>
<evidence type="ECO:0000313" key="4">
    <source>
        <dbReference type="EMBL" id="MBB5961979.1"/>
    </source>
</evidence>
<dbReference type="InterPro" id="IPR045431">
    <property type="entry name" value="EAD2"/>
</dbReference>
<feature type="domain" description="vWA-MoxR associated protein C-terminal" evidence="3">
    <location>
        <begin position="244"/>
        <end position="473"/>
    </location>
</feature>
<dbReference type="AlphaFoldDB" id="A0A841CXE6"/>
<feature type="domain" description="vWA-MoxR associated protein middle region 0" evidence="1">
    <location>
        <begin position="97"/>
        <end position="198"/>
    </location>
</feature>
<reference evidence="4 5" key="1">
    <citation type="submission" date="2020-08" db="EMBL/GenBank/DDBJ databases">
        <title>Genomic Encyclopedia of Type Strains, Phase III (KMG-III): the genomes of soil and plant-associated and newly described type strains.</title>
        <authorList>
            <person name="Whitman W."/>
        </authorList>
    </citation>
    <scope>NUCLEOTIDE SEQUENCE [LARGE SCALE GENOMIC DNA]</scope>
    <source>
        <strain evidence="4 5">CECT 3303</strain>
    </source>
</reference>
<dbReference type="RefSeq" id="WP_184939192.1">
    <property type="nucleotide sequence ID" value="NZ_JACHJJ010000003.1"/>
</dbReference>
<dbReference type="Proteomes" id="UP000562352">
    <property type="component" value="Unassembled WGS sequence"/>
</dbReference>
<gene>
    <name evidence="4" type="ORF">FHS22_001238</name>
</gene>